<evidence type="ECO:0000256" key="6">
    <source>
        <dbReference type="ARBA" id="ARBA00022833"/>
    </source>
</evidence>
<dbReference type="PROSITE" id="PS51257">
    <property type="entry name" value="PROKAR_LIPOPROTEIN"/>
    <property type="match status" value="1"/>
</dbReference>
<evidence type="ECO:0000256" key="5">
    <source>
        <dbReference type="ARBA" id="ARBA00022786"/>
    </source>
</evidence>
<sequence length="654" mass="71495">MPRQNGLRQSLGSPLIKNVLMSRVLLVGAGGIGCELLKNLVCSGFGSYTPTQTDAQEAQGSAPRKAEIVVIDLDTIDLSNLNRQFLFRKHHIKKPKAFVAKETASQFNPDVNIDAHHANIFDAQYSVEFFEGFDVVFNALDNLAARRHVNKMCLAANVPLIESGTTGFKGQVQPIRKGVTECYDCNPKPVQKTFAICTIRSTPSQPIHCIVWAKSYLFPELFGTSETEGAGTAEMAVTSEDNAKEVAKLQEEAKALKAIRDKMGTSDFARDVFNKVFRDDIERLRSMTEMWQSRKAPEPLKLDASSEDWVKQGQRASKQDQKVWTLLENISVFCCSIEALSSRMQAGEKVIEFDKDDKDTLDFVAAAANLRSHIFSIPVHSEWEIKQMAGNIIPAIATSNALTAGLCVLEAFKILRAQLPAADTATKSAANHSKSSDSKEELPLGGAKTVFLVSSSTERLIMPQGLAPPNPDCAVCSPVYAKLALPSSGQPKLRDLVELLKQRVGYEDFSITINEVIKYDPELHDNLEKSLADVGIDGQNSHFITVMDDDDEPKVDLVLSTTLQPAASDDSGVEVLHLIPDTIELPLKPKKEAPDEAANGVEEEPEPVLMPSNGAKRKRPAEDGGEAETANKRSKGNEGEPVVVEEDDGVILLD</sequence>
<protein>
    <recommendedName>
        <fullName evidence="8">Ubiquitin-activating enzyme E1-like</fullName>
    </recommendedName>
</protein>
<dbReference type="GeneID" id="54478087"/>
<feature type="region of interest" description="Disordered" evidence="12">
    <location>
        <begin position="587"/>
        <end position="654"/>
    </location>
</feature>
<dbReference type="Pfam" id="PF10585">
    <property type="entry name" value="UBA_E1_SCCH"/>
    <property type="match status" value="1"/>
</dbReference>
<dbReference type="GO" id="GO:0005737">
    <property type="term" value="C:cytoplasm"/>
    <property type="evidence" value="ECO:0007669"/>
    <property type="project" value="TreeGrafter"/>
</dbReference>
<dbReference type="InterPro" id="IPR042449">
    <property type="entry name" value="Ub-E1_IAD_1"/>
</dbReference>
<feature type="domain" description="THIF-type NAD/FAD binding fold" evidence="13">
    <location>
        <begin position="10"/>
        <end position="420"/>
    </location>
</feature>
<dbReference type="PANTHER" id="PTHR10953">
    <property type="entry name" value="UBIQUITIN-ACTIVATING ENZYME E1"/>
    <property type="match status" value="1"/>
</dbReference>
<dbReference type="GO" id="GO:0019948">
    <property type="term" value="F:SUMO activating enzyme activity"/>
    <property type="evidence" value="ECO:0007669"/>
    <property type="project" value="UniProtKB-UniRule"/>
</dbReference>
<feature type="binding site" evidence="10">
    <location>
        <begin position="28"/>
        <end position="33"/>
    </location>
    <ligand>
        <name>ATP</name>
        <dbReference type="ChEBI" id="CHEBI:30616"/>
    </ligand>
</feature>
<comment type="similarity">
    <text evidence="2 8">Belongs to the ubiquitin-activating E1 family.</text>
</comment>
<dbReference type="AlphaFoldDB" id="A0A6A6PSU1"/>
<keyword evidence="16" id="KW-1185">Reference proteome</keyword>
<feature type="binding site" evidence="11">
    <location>
        <position position="476"/>
    </location>
    <ligand>
        <name>Zn(2+)</name>
        <dbReference type="ChEBI" id="CHEBI:29105"/>
    </ligand>
</feature>
<feature type="binding site" evidence="10">
    <location>
        <position position="72"/>
    </location>
    <ligand>
        <name>ATP</name>
        <dbReference type="ChEBI" id="CHEBI:30616"/>
    </ligand>
</feature>
<dbReference type="Proteomes" id="UP000799767">
    <property type="component" value="Unassembled WGS sequence"/>
</dbReference>
<dbReference type="PANTHER" id="PTHR10953:SF5">
    <property type="entry name" value="SUMO-ACTIVATING ENZYME SUBUNIT 2"/>
    <property type="match status" value="1"/>
</dbReference>
<comment type="subunit">
    <text evidence="8">Heterodimer.</text>
</comment>
<dbReference type="UniPathway" id="UPA00886"/>
<evidence type="ECO:0000256" key="11">
    <source>
        <dbReference type="PIRSR" id="PIRSR039133-3"/>
    </source>
</evidence>
<evidence type="ECO:0000256" key="9">
    <source>
        <dbReference type="PIRSR" id="PIRSR039133-1"/>
    </source>
</evidence>
<keyword evidence="6 8" id="KW-0862">Zinc</keyword>
<feature type="binding site" evidence="10">
    <location>
        <begin position="141"/>
        <end position="146"/>
    </location>
    <ligand>
        <name>ATP</name>
        <dbReference type="ChEBI" id="CHEBI:30616"/>
    </ligand>
</feature>
<keyword evidence="7 8" id="KW-0067">ATP-binding</keyword>
<keyword evidence="4 8" id="KW-0547">Nucleotide-binding</keyword>
<evidence type="ECO:0000313" key="15">
    <source>
        <dbReference type="EMBL" id="KAF2483042.1"/>
    </source>
</evidence>
<evidence type="ECO:0000259" key="13">
    <source>
        <dbReference type="Pfam" id="PF00899"/>
    </source>
</evidence>
<dbReference type="EMBL" id="MU001635">
    <property type="protein sequence ID" value="KAF2483042.1"/>
    <property type="molecule type" value="Genomic_DNA"/>
</dbReference>
<gene>
    <name evidence="15" type="ORF">BDY17DRAFT_323807</name>
</gene>
<dbReference type="GO" id="GO:0005524">
    <property type="term" value="F:ATP binding"/>
    <property type="evidence" value="ECO:0007669"/>
    <property type="project" value="UniProtKB-UniRule"/>
</dbReference>
<dbReference type="InterPro" id="IPR030661">
    <property type="entry name" value="Uba2"/>
</dbReference>
<accession>A0A6A6PSU1</accession>
<feature type="binding site" evidence="10">
    <location>
        <begin position="80"/>
        <end position="83"/>
    </location>
    <ligand>
        <name>ATP</name>
        <dbReference type="ChEBI" id="CHEBI:30616"/>
    </ligand>
</feature>
<evidence type="ECO:0000256" key="12">
    <source>
        <dbReference type="SAM" id="MobiDB-lite"/>
    </source>
</evidence>
<keyword evidence="3 8" id="KW-0479">Metal-binding</keyword>
<evidence type="ECO:0000256" key="1">
    <source>
        <dbReference type="ARBA" id="ARBA00004718"/>
    </source>
</evidence>
<feature type="active site" description="Glycyl thioester intermediate" evidence="9">
    <location>
        <position position="197"/>
    </location>
</feature>
<dbReference type="SUPFAM" id="SSF69572">
    <property type="entry name" value="Activating enzymes of the ubiquitin-like proteins"/>
    <property type="match status" value="1"/>
</dbReference>
<evidence type="ECO:0000256" key="8">
    <source>
        <dbReference type="PIRNR" id="PIRNR039133"/>
    </source>
</evidence>
<evidence type="ECO:0000256" key="3">
    <source>
        <dbReference type="ARBA" id="ARBA00022723"/>
    </source>
</evidence>
<dbReference type="GO" id="GO:0016925">
    <property type="term" value="P:protein sumoylation"/>
    <property type="evidence" value="ECO:0007669"/>
    <property type="project" value="UniProtKB-UniRule"/>
</dbReference>
<dbReference type="PIRSF" id="PIRSF039133">
    <property type="entry name" value="SUMO_E1B"/>
    <property type="match status" value="1"/>
</dbReference>
<feature type="domain" description="Ubiquitin-activating enzyme SCCH" evidence="14">
    <location>
        <begin position="311"/>
        <end position="386"/>
    </location>
</feature>
<dbReference type="InterPro" id="IPR045886">
    <property type="entry name" value="ThiF/MoeB/HesA"/>
</dbReference>
<dbReference type="Gene3D" id="1.10.10.520">
    <property type="entry name" value="Ubiquitin activating enzymes (Uba3). Chain: B, domain 2"/>
    <property type="match status" value="1"/>
</dbReference>
<dbReference type="Gene3D" id="3.10.290.20">
    <property type="entry name" value="Ubiquitin-like 2 activating enzyme e1b. Chain: B, domain 3"/>
    <property type="match status" value="1"/>
</dbReference>
<feature type="compositionally biased region" description="Basic and acidic residues" evidence="12">
    <location>
        <begin position="629"/>
        <end position="638"/>
    </location>
</feature>
<evidence type="ECO:0000313" key="16">
    <source>
        <dbReference type="Proteomes" id="UP000799767"/>
    </source>
</evidence>
<evidence type="ECO:0000259" key="14">
    <source>
        <dbReference type="Pfam" id="PF10585"/>
    </source>
</evidence>
<name>A0A6A6PSU1_9PEZI</name>
<evidence type="ECO:0000256" key="4">
    <source>
        <dbReference type="ARBA" id="ARBA00022741"/>
    </source>
</evidence>
<dbReference type="GO" id="GO:0031510">
    <property type="term" value="C:SUMO activating enzyme complex"/>
    <property type="evidence" value="ECO:0007669"/>
    <property type="project" value="UniProtKB-UniRule"/>
</dbReference>
<dbReference type="InterPro" id="IPR023318">
    <property type="entry name" value="Ub_act_enz_dom_a_sf"/>
</dbReference>
<organism evidence="15 16">
    <name type="scientific">Neohortaea acidophila</name>
    <dbReference type="NCBI Taxonomy" id="245834"/>
    <lineage>
        <taxon>Eukaryota</taxon>
        <taxon>Fungi</taxon>
        <taxon>Dikarya</taxon>
        <taxon>Ascomycota</taxon>
        <taxon>Pezizomycotina</taxon>
        <taxon>Dothideomycetes</taxon>
        <taxon>Dothideomycetidae</taxon>
        <taxon>Mycosphaerellales</taxon>
        <taxon>Teratosphaeriaceae</taxon>
        <taxon>Neohortaea</taxon>
    </lineage>
</organism>
<comment type="pathway">
    <text evidence="1 8">Protein modification; protein sumoylation.</text>
</comment>
<evidence type="ECO:0000256" key="2">
    <source>
        <dbReference type="ARBA" id="ARBA00005673"/>
    </source>
</evidence>
<feature type="binding site" evidence="11">
    <location>
        <position position="185"/>
    </location>
    <ligand>
        <name>Zn(2+)</name>
        <dbReference type="ChEBI" id="CHEBI:29105"/>
    </ligand>
</feature>
<dbReference type="Gene3D" id="3.50.50.80">
    <property type="entry name" value="Ubiquitin-activating enzyme E1, inactive adenylation domain, subdomain 1"/>
    <property type="match status" value="1"/>
</dbReference>
<dbReference type="OrthoDB" id="10255449at2759"/>
<feature type="compositionally biased region" description="Acidic residues" evidence="12">
    <location>
        <begin position="643"/>
        <end position="654"/>
    </location>
</feature>
<feature type="binding site" evidence="11">
    <location>
        <position position="473"/>
    </location>
    <ligand>
        <name>Zn(2+)</name>
        <dbReference type="ChEBI" id="CHEBI:29105"/>
    </ligand>
</feature>
<proteinExistence type="inferred from homology"/>
<dbReference type="InterPro" id="IPR035985">
    <property type="entry name" value="Ubiquitin-activating_enz"/>
</dbReference>
<feature type="binding site" evidence="11">
    <location>
        <position position="182"/>
    </location>
    <ligand>
        <name>Zn(2+)</name>
        <dbReference type="ChEBI" id="CHEBI:29105"/>
    </ligand>
</feature>
<dbReference type="Pfam" id="PF00899">
    <property type="entry name" value="ThiF"/>
    <property type="match status" value="1"/>
</dbReference>
<dbReference type="RefSeq" id="XP_033589612.1">
    <property type="nucleotide sequence ID" value="XM_033737085.1"/>
</dbReference>
<dbReference type="FunFam" id="3.50.50.80:FF:000002">
    <property type="entry name" value="SUMO-activating enzyme subunit 2"/>
    <property type="match status" value="1"/>
</dbReference>
<dbReference type="InterPro" id="IPR000594">
    <property type="entry name" value="ThiF_NAD_FAD-bd"/>
</dbReference>
<dbReference type="InterPro" id="IPR019572">
    <property type="entry name" value="UBA_E1_SCCH"/>
</dbReference>
<evidence type="ECO:0000256" key="7">
    <source>
        <dbReference type="ARBA" id="ARBA00022840"/>
    </source>
</evidence>
<keyword evidence="5 8" id="KW-0833">Ubl conjugation pathway</keyword>
<reference evidence="15" key="1">
    <citation type="journal article" date="2020" name="Stud. Mycol.">
        <title>101 Dothideomycetes genomes: a test case for predicting lifestyles and emergence of pathogens.</title>
        <authorList>
            <person name="Haridas S."/>
            <person name="Albert R."/>
            <person name="Binder M."/>
            <person name="Bloem J."/>
            <person name="Labutti K."/>
            <person name="Salamov A."/>
            <person name="Andreopoulos B."/>
            <person name="Baker S."/>
            <person name="Barry K."/>
            <person name="Bills G."/>
            <person name="Bluhm B."/>
            <person name="Cannon C."/>
            <person name="Castanera R."/>
            <person name="Culley D."/>
            <person name="Daum C."/>
            <person name="Ezra D."/>
            <person name="Gonzalez J."/>
            <person name="Henrissat B."/>
            <person name="Kuo A."/>
            <person name="Liang C."/>
            <person name="Lipzen A."/>
            <person name="Lutzoni F."/>
            <person name="Magnuson J."/>
            <person name="Mondo S."/>
            <person name="Nolan M."/>
            <person name="Ohm R."/>
            <person name="Pangilinan J."/>
            <person name="Park H.-J."/>
            <person name="Ramirez L."/>
            <person name="Alfaro M."/>
            <person name="Sun H."/>
            <person name="Tritt A."/>
            <person name="Yoshinaga Y."/>
            <person name="Zwiers L.-H."/>
            <person name="Turgeon B."/>
            <person name="Goodwin S."/>
            <person name="Spatafora J."/>
            <person name="Crous P."/>
            <person name="Grigoriev I."/>
        </authorList>
    </citation>
    <scope>NUCLEOTIDE SEQUENCE</scope>
    <source>
        <strain evidence="15">CBS 113389</strain>
    </source>
</reference>
<feature type="binding site" evidence="10">
    <location>
        <position position="96"/>
    </location>
    <ligand>
        <name>ATP</name>
        <dbReference type="ChEBI" id="CHEBI:30616"/>
    </ligand>
</feature>
<evidence type="ECO:0000256" key="10">
    <source>
        <dbReference type="PIRSR" id="PIRSR039133-2"/>
    </source>
</evidence>
<dbReference type="GO" id="GO:0046872">
    <property type="term" value="F:metal ion binding"/>
    <property type="evidence" value="ECO:0007669"/>
    <property type="project" value="UniProtKB-KW"/>
</dbReference>